<name>A0ACC2NG05_9HYME</name>
<dbReference type="EMBL" id="CM056743">
    <property type="protein sequence ID" value="KAJ8669177.1"/>
    <property type="molecule type" value="Genomic_DNA"/>
</dbReference>
<dbReference type="Proteomes" id="UP001239111">
    <property type="component" value="Chromosome 3"/>
</dbReference>
<keyword evidence="2" id="KW-1185">Reference proteome</keyword>
<gene>
    <name evidence="1" type="ORF">QAD02_000436</name>
</gene>
<protein>
    <submittedName>
        <fullName evidence="1">Uncharacterized protein</fullName>
    </submittedName>
</protein>
<reference evidence="1" key="1">
    <citation type="submission" date="2023-04" db="EMBL/GenBank/DDBJ databases">
        <title>A chromosome-level genome assembly of the parasitoid wasp Eretmocerus hayati.</title>
        <authorList>
            <person name="Zhong Y."/>
            <person name="Liu S."/>
            <person name="Liu Y."/>
        </authorList>
    </citation>
    <scope>NUCLEOTIDE SEQUENCE</scope>
    <source>
        <strain evidence="1">ZJU_SS_LIU_2023</strain>
    </source>
</reference>
<comment type="caution">
    <text evidence="1">The sequence shown here is derived from an EMBL/GenBank/DDBJ whole genome shotgun (WGS) entry which is preliminary data.</text>
</comment>
<organism evidence="1 2">
    <name type="scientific">Eretmocerus hayati</name>
    <dbReference type="NCBI Taxonomy" id="131215"/>
    <lineage>
        <taxon>Eukaryota</taxon>
        <taxon>Metazoa</taxon>
        <taxon>Ecdysozoa</taxon>
        <taxon>Arthropoda</taxon>
        <taxon>Hexapoda</taxon>
        <taxon>Insecta</taxon>
        <taxon>Pterygota</taxon>
        <taxon>Neoptera</taxon>
        <taxon>Endopterygota</taxon>
        <taxon>Hymenoptera</taxon>
        <taxon>Apocrita</taxon>
        <taxon>Proctotrupomorpha</taxon>
        <taxon>Chalcidoidea</taxon>
        <taxon>Aphelinidae</taxon>
        <taxon>Aphelininae</taxon>
        <taxon>Eretmocerus</taxon>
    </lineage>
</organism>
<proteinExistence type="predicted"/>
<evidence type="ECO:0000313" key="1">
    <source>
        <dbReference type="EMBL" id="KAJ8669177.1"/>
    </source>
</evidence>
<evidence type="ECO:0000313" key="2">
    <source>
        <dbReference type="Proteomes" id="UP001239111"/>
    </source>
</evidence>
<accession>A0ACC2NG05</accession>
<sequence>MKGLLEVDDSQTVVVRLENKFDAKTGKPEYRIGYRCWLAMQHETEAEWEAALQELKGSKKVKMMWPNDVNVKMRSAKETLRDLRGKSFDPIIVTIMSHGEHTVMKSKLRNLLAIDKTTPTRKDRRVIAKKIIDDDGSDIVAKKGKKKDQGKSKQPMKKKSDEEKKAALENLEKAKAKRRALLEVTNNVPNHKVLSTNSAELNENTAVPLVSNSDANEMCYDDQQPRSKEINAISKGPTRVAEYADEVVSNAKRPSCIDVAAVTRGVISDAAEVVSDSQQSIYKSDGAFPQGSIRENSNVNNGVQSDRVSIPCEVISSSADHVTNSAVDSLKLIDSSSSKQVDDCSNVGGSHNDLSDDEEGIQLTPKTNSVVRTKKRKRIMLLSESEDSEDEAPSVRLKRLMTEGRLQVLSNGLHTNLATSDDAVQQIEGQKSSKESQKFEADKDAVIASSSDDDSCETPMDVDVPIQDTGVTTMTPRARSSRPPATPLTPLVQVVQVIDTTDSQISDPSEVVNKDNELASTESYLTMGANELRIEFAKKLEEAKEMKNDLQKKSEEAAQWKLKYVQIKKGFERCKRTVIGSFDAPGEKLDTEDVCESQREISDVSSLSASASSPTNENGGKKRNLEKTQLPRATKPRKKFPLPTAFELEPEVMRICKDKERDVRAVASGALPLLFSEEVLRNSCIVGPRTRDPDSVPERQKPRGPPLDQQILNALLNTCHKIFTKKKSERRDPKWYTRFMSSAKYTMRKLRSKGGNAPAQDPLPNVDDAHEDYEKNMTDEDDNEEMSSDS</sequence>